<dbReference type="RefSeq" id="XP_009798570.1">
    <property type="nucleotide sequence ID" value="XM_009800268.1"/>
</dbReference>
<reference evidence="3" key="2">
    <citation type="submission" date="2025-08" db="UniProtKB">
        <authorList>
            <consortium name="RefSeq"/>
        </authorList>
    </citation>
    <scope>IDENTIFICATION</scope>
    <source>
        <tissue evidence="3">Leaf</tissue>
    </source>
</reference>
<gene>
    <name evidence="3" type="primary">LOC104244782</name>
</gene>
<name>A0A1U7YIC0_NICSY</name>
<dbReference type="Proteomes" id="UP000189701">
    <property type="component" value="Unplaced"/>
</dbReference>
<dbReference type="PANTHER" id="PTHR48302">
    <property type="entry name" value="ULP1 PROTEASE FAMILY, C-TERMINAL CATALYTIC DOMAIN CONTAINING PROTEIN"/>
    <property type="match status" value="1"/>
</dbReference>
<evidence type="ECO:0000256" key="1">
    <source>
        <dbReference type="SAM" id="MobiDB-lite"/>
    </source>
</evidence>
<organism evidence="2 3">
    <name type="scientific">Nicotiana sylvestris</name>
    <name type="common">Wood tobacco</name>
    <name type="synonym">South American tobacco</name>
    <dbReference type="NCBI Taxonomy" id="4096"/>
    <lineage>
        <taxon>Eukaryota</taxon>
        <taxon>Viridiplantae</taxon>
        <taxon>Streptophyta</taxon>
        <taxon>Embryophyta</taxon>
        <taxon>Tracheophyta</taxon>
        <taxon>Spermatophyta</taxon>
        <taxon>Magnoliopsida</taxon>
        <taxon>eudicotyledons</taxon>
        <taxon>Gunneridae</taxon>
        <taxon>Pentapetalae</taxon>
        <taxon>asterids</taxon>
        <taxon>lamiids</taxon>
        <taxon>Solanales</taxon>
        <taxon>Solanaceae</taxon>
        <taxon>Nicotianoideae</taxon>
        <taxon>Nicotianeae</taxon>
        <taxon>Nicotiana</taxon>
    </lineage>
</organism>
<reference evidence="2" key="1">
    <citation type="journal article" date="2013" name="Genome Biol.">
        <title>Reference genomes and transcriptomes of Nicotiana sylvestris and Nicotiana tomentosiformis.</title>
        <authorList>
            <person name="Sierro N."/>
            <person name="Battey J.N."/>
            <person name="Ouadi S."/>
            <person name="Bovet L."/>
            <person name="Goepfert S."/>
            <person name="Bakaher N."/>
            <person name="Peitsch M.C."/>
            <person name="Ivanov N.V."/>
        </authorList>
    </citation>
    <scope>NUCLEOTIDE SEQUENCE [LARGE SCALE GENOMIC DNA]</scope>
</reference>
<accession>A0A1U7YIC0</accession>
<protein>
    <submittedName>
        <fullName evidence="3">Uncharacterized protein LOC104244782 isoform X1</fullName>
    </submittedName>
</protein>
<evidence type="ECO:0000313" key="3">
    <source>
        <dbReference type="RefSeq" id="XP_009798570.1"/>
    </source>
</evidence>
<keyword evidence="2" id="KW-1185">Reference proteome</keyword>
<dbReference type="PANTHER" id="PTHR48302:SF2">
    <property type="entry name" value="DUF1985 DOMAIN-CONTAINING PROTEIN"/>
    <property type="match status" value="1"/>
</dbReference>
<feature type="region of interest" description="Disordered" evidence="1">
    <location>
        <begin position="135"/>
        <end position="178"/>
    </location>
</feature>
<sequence>MLGKLKKKYLKQLKSLIPCKVVIVAALLRSRRLSPILTIAPPTPVTVPIFPTIFDRTELTTDKKVAAISSFSVLLLKEYQSILNLTVTMNKYHKRNECIVLVKILYLLMIVYKDIHPTDIEFAIIQIPPVGIAVENSPTPTHSDKSTEDSDDFSPTPDLQCKKKHAAGVDPSSSAPHKMCKEQIIHPSNTETQSKIHLVGVSEIA</sequence>
<dbReference type="AlphaFoldDB" id="A0A1U7YIC0"/>
<proteinExistence type="predicted"/>
<evidence type="ECO:0000313" key="2">
    <source>
        <dbReference type="Proteomes" id="UP000189701"/>
    </source>
</evidence>